<evidence type="ECO:0000313" key="2">
    <source>
        <dbReference type="Proteomes" id="UP000487350"/>
    </source>
</evidence>
<dbReference type="EMBL" id="WJBU01000001">
    <property type="protein sequence ID" value="MRD45868.1"/>
    <property type="molecule type" value="Genomic_DNA"/>
</dbReference>
<comment type="caution">
    <text evidence="1">The sequence shown here is derived from an EMBL/GenBank/DDBJ whole genome shotgun (WGS) entry which is preliminary data.</text>
</comment>
<reference evidence="1 2" key="1">
    <citation type="submission" date="2019-11" db="EMBL/GenBank/DDBJ databases">
        <title>Caenimonas koreensis gen. nov., sp. nov., isolated from activated sludge.</title>
        <authorList>
            <person name="Seung H.R."/>
        </authorList>
    </citation>
    <scope>NUCLEOTIDE SEQUENCE [LARGE SCALE GENOMIC DNA]</scope>
    <source>
        <strain evidence="1 2">EMB320</strain>
    </source>
</reference>
<gene>
    <name evidence="1" type="ORF">GHT07_01145</name>
</gene>
<evidence type="ECO:0000313" key="1">
    <source>
        <dbReference type="EMBL" id="MRD45868.1"/>
    </source>
</evidence>
<dbReference type="RefSeq" id="WP_153583213.1">
    <property type="nucleotide sequence ID" value="NZ_WJBU01000001.1"/>
</dbReference>
<accession>A0A844AU37</accession>
<organism evidence="1 2">
    <name type="scientific">Caenimonas koreensis DSM 17982</name>
    <dbReference type="NCBI Taxonomy" id="1121255"/>
    <lineage>
        <taxon>Bacteria</taxon>
        <taxon>Pseudomonadati</taxon>
        <taxon>Pseudomonadota</taxon>
        <taxon>Betaproteobacteria</taxon>
        <taxon>Burkholderiales</taxon>
        <taxon>Comamonadaceae</taxon>
        <taxon>Caenimonas</taxon>
    </lineage>
</organism>
<keyword evidence="2" id="KW-1185">Reference proteome</keyword>
<name>A0A844AU37_9BURK</name>
<protein>
    <submittedName>
        <fullName evidence="1">RNA-binding protein</fullName>
    </submittedName>
</protein>
<proteinExistence type="predicted"/>
<sequence>MKSFELDSSMLSLAGAFYPTGHMFLMFPSEQEARDAGKKLQDGGFTEDSLTLLTPEDVLEKIVRTAADSGALPSAGTESDTVRQFAQLASQGHYALLVHAPDADQSDLAMKLLQGSGLSYGQKYRMLVIEDLV</sequence>
<dbReference type="Proteomes" id="UP000487350">
    <property type="component" value="Unassembled WGS sequence"/>
</dbReference>
<dbReference type="OrthoDB" id="7064156at2"/>
<dbReference type="AlphaFoldDB" id="A0A844AU37"/>